<evidence type="ECO:0000313" key="3">
    <source>
        <dbReference type="Proteomes" id="UP000054937"/>
    </source>
</evidence>
<dbReference type="HAMAP" id="MF_00055">
    <property type="entry name" value="MEMO1"/>
    <property type="match status" value="1"/>
</dbReference>
<sequence>MVKNNQLHKGCLNPNHQKSQILFICTKLDCQNKSRFVCEDCISEQCHNDYEYFLDASEILKTNKKQDFFMKNWPINEDIRNIYININVDRPKLKKNSFDSTSENSQSTGSFSPLNSLGLKQIFNENKLFGQIDNYFDQLFQDFQLEIQKMKLFIKQELVQQQRKNEELFRIFSEKIENNFSLNQLKDILLQQNEGLVNLEEMQKQVDDFVNITKSKEDDILEQFKVDFPGQFKLFSEKNAKNLFTDIQKLLDQYKTRIFQNLDKQENIFVEKINFIPQTCQKLRKVQSENGNSQKQEVPNFYYVKSELNKEIEGYNQKAESKLKNYNQIKAIIGPHAGLHYSGPTAAWCYQYLKPKKDLRVFLLGPCHHVYLKNCAISNLNTFGTPLGDIQVDTETIEQLKKEGKFQTVNKTDEEDEHSLEMHLPFIYKQLNSQPFKLVPIMVGNLEYKTEQYYAKLLAKYFDDENTVFIVSSDFCHWGRNFDYYYYQKQDGQIHQSIEKLDKKGMEFIEKQDSKKFNEYLQDTDNTICGRHPIGILLQIIENSKFKEQLKTQFLQYAQSNKCTKQTDSSVSYAAGVTYI</sequence>
<reference evidence="2 3" key="1">
    <citation type="journal article" date="2015" name="Sci. Rep.">
        <title>Genome of the facultative scuticociliatosis pathogen Pseudocohnilembus persalinus provides insight into its virulence through horizontal gene transfer.</title>
        <authorList>
            <person name="Xiong J."/>
            <person name="Wang G."/>
            <person name="Cheng J."/>
            <person name="Tian M."/>
            <person name="Pan X."/>
            <person name="Warren A."/>
            <person name="Jiang C."/>
            <person name="Yuan D."/>
            <person name="Miao W."/>
        </authorList>
    </citation>
    <scope>NUCLEOTIDE SEQUENCE [LARGE SCALE GENOMIC DNA]</scope>
    <source>
        <strain evidence="2">36N120E</strain>
    </source>
</reference>
<dbReference type="Pfam" id="PF01875">
    <property type="entry name" value="Memo"/>
    <property type="match status" value="1"/>
</dbReference>
<evidence type="ECO:0000256" key="1">
    <source>
        <dbReference type="ARBA" id="ARBA00006315"/>
    </source>
</evidence>
<dbReference type="InParanoid" id="A0A0V0QTA6"/>
<dbReference type="Gene3D" id="3.40.830.10">
    <property type="entry name" value="LigB-like"/>
    <property type="match status" value="1"/>
</dbReference>
<dbReference type="EMBL" id="LDAU01000108">
    <property type="protein sequence ID" value="KRX05425.1"/>
    <property type="molecule type" value="Genomic_DNA"/>
</dbReference>
<dbReference type="PANTHER" id="PTHR11060:SF0">
    <property type="entry name" value="PROTEIN MEMO1"/>
    <property type="match status" value="1"/>
</dbReference>
<evidence type="ECO:0008006" key="4">
    <source>
        <dbReference type="Google" id="ProtNLM"/>
    </source>
</evidence>
<name>A0A0V0QTA6_PSEPJ</name>
<organism evidence="2 3">
    <name type="scientific">Pseudocohnilembus persalinus</name>
    <name type="common">Ciliate</name>
    <dbReference type="NCBI Taxonomy" id="266149"/>
    <lineage>
        <taxon>Eukaryota</taxon>
        <taxon>Sar</taxon>
        <taxon>Alveolata</taxon>
        <taxon>Ciliophora</taxon>
        <taxon>Intramacronucleata</taxon>
        <taxon>Oligohymenophorea</taxon>
        <taxon>Scuticociliatia</taxon>
        <taxon>Philasterida</taxon>
        <taxon>Pseudocohnilembidae</taxon>
        <taxon>Pseudocohnilembus</taxon>
    </lineage>
</organism>
<evidence type="ECO:0000313" key="2">
    <source>
        <dbReference type="EMBL" id="KRX05425.1"/>
    </source>
</evidence>
<keyword evidence="3" id="KW-1185">Reference proteome</keyword>
<dbReference type="PANTHER" id="PTHR11060">
    <property type="entry name" value="PROTEIN MEMO1"/>
    <property type="match status" value="1"/>
</dbReference>
<comment type="caution">
    <text evidence="2">The sequence shown here is derived from an EMBL/GenBank/DDBJ whole genome shotgun (WGS) entry which is preliminary data.</text>
</comment>
<dbReference type="CDD" id="cd07361">
    <property type="entry name" value="MEMO_like"/>
    <property type="match status" value="1"/>
</dbReference>
<protein>
    <recommendedName>
        <fullName evidence="4">MEMO1 family</fullName>
    </recommendedName>
</protein>
<dbReference type="Proteomes" id="UP000054937">
    <property type="component" value="Unassembled WGS sequence"/>
</dbReference>
<proteinExistence type="inferred from homology"/>
<comment type="similarity">
    <text evidence="1">Belongs to the MEMO1 family.</text>
</comment>
<dbReference type="OrthoDB" id="417112at2759"/>
<dbReference type="InterPro" id="IPR002737">
    <property type="entry name" value="MEMO1_fam"/>
</dbReference>
<dbReference type="AlphaFoldDB" id="A0A0V0QTA6"/>
<gene>
    <name evidence="2" type="ORF">PPERSA_05534</name>
</gene>
<accession>A0A0V0QTA6</accession>
<dbReference type="NCBIfam" id="TIGR04336">
    <property type="entry name" value="AmmeMemoSam_B"/>
    <property type="match status" value="1"/>
</dbReference>